<feature type="compositionally biased region" description="Polar residues" evidence="1">
    <location>
        <begin position="667"/>
        <end position="691"/>
    </location>
</feature>
<reference evidence="2" key="1">
    <citation type="journal article" date="2019" name="Sci. Rep.">
        <title>Draft genome of Tanacetum cinerariifolium, the natural source of mosquito coil.</title>
        <authorList>
            <person name="Yamashiro T."/>
            <person name="Shiraishi A."/>
            <person name="Satake H."/>
            <person name="Nakayama K."/>
        </authorList>
    </citation>
    <scope>NUCLEOTIDE SEQUENCE</scope>
</reference>
<evidence type="ECO:0000256" key="1">
    <source>
        <dbReference type="SAM" id="MobiDB-lite"/>
    </source>
</evidence>
<dbReference type="PANTHER" id="PTHR11439">
    <property type="entry name" value="GAG-POL-RELATED RETROTRANSPOSON"/>
    <property type="match status" value="1"/>
</dbReference>
<feature type="region of interest" description="Disordered" evidence="1">
    <location>
        <begin position="663"/>
        <end position="691"/>
    </location>
</feature>
<dbReference type="CDD" id="cd09272">
    <property type="entry name" value="RNase_HI_RT_Ty1"/>
    <property type="match status" value="1"/>
</dbReference>
<proteinExistence type="predicted"/>
<sequence>MTSLANKAILSGAENRPPMLEKDMYNSWKSIMELYMMNRQHERMILLSVENGPLIWPTIKENGVTRPRKYSELTLVEPIQADCDVNVTKIIIQVITSRYPTTNNQLRDSSNPRQQATINDGRVTLQLVQGRKFSFTTGTIRTYTLGASGSNFGQQRTVVCYNYPGIVEGQATQTVITHNVDYQEDYLDAYESDCDELNTTKVAIVANLSHYGSDVLAEAVDQHHLKSKTFEVKKNQVLNENERLLEQVINKYIVNIVVHSSVDNDYVNVHESQSQEKDTIITKLKDRIKSLSGNVNKDKVKKNIDEIETINIELDHRVSKLIAKNEHLKQAYKQLYDSIKPTRVRFKEKCDALINQVNQKSMEIFDLNENFLEKGLIITALRDELRKLKGKELVDNVVTTHTIALEMLKIDVEPLAPRLLNNRTAHSNYIRLSYEQGNACPLTRITTPTEVPPRKRTVLENDTPKPVVTLVYSRKPNKSETNVPVSKPKIIKSKSTNNKEPNKSWGSIVSNVPSSSLNECRSSKLFSGYGDYHIGNVMISRVYYVEGLRHNLFSVGKFCDSNLKVAFRQHTCYISNLEGVDLLTGSQGDNLNSEPTVHEITPTTISSKLVPNPSSSTSFVPPSRIDWVLLFQPLFDELLNPPSSVDHLPPEVIAPMVEAVAPEPAASTGSPSSTIVDQDAPSANNDSEASSSLDIIPTIVHTATPKSEHVTKWTKDHRLDNIIGDSGIQKDSSIVLIAYADADHAGFKDTRRRTSGSMQLLGDRLVSRSSKRQKSDAISSTEAEYIALSGYYAQVLWMRL</sequence>
<dbReference type="EMBL" id="BKCJ010004510">
    <property type="protein sequence ID" value="GEU61482.1"/>
    <property type="molecule type" value="Genomic_DNA"/>
</dbReference>
<protein>
    <submittedName>
        <fullName evidence="2">Uncharacterized mitochondrial protein AtMg00810-like</fullName>
    </submittedName>
</protein>
<dbReference type="AlphaFoldDB" id="A0A6L2LLY9"/>
<gene>
    <name evidence="2" type="ORF">Tci_033460</name>
</gene>
<evidence type="ECO:0000313" key="2">
    <source>
        <dbReference type="EMBL" id="GEU61482.1"/>
    </source>
</evidence>
<accession>A0A6L2LLY9</accession>
<name>A0A6L2LLY9_TANCI</name>
<organism evidence="2">
    <name type="scientific">Tanacetum cinerariifolium</name>
    <name type="common">Dalmatian daisy</name>
    <name type="synonym">Chrysanthemum cinerariifolium</name>
    <dbReference type="NCBI Taxonomy" id="118510"/>
    <lineage>
        <taxon>Eukaryota</taxon>
        <taxon>Viridiplantae</taxon>
        <taxon>Streptophyta</taxon>
        <taxon>Embryophyta</taxon>
        <taxon>Tracheophyta</taxon>
        <taxon>Spermatophyta</taxon>
        <taxon>Magnoliopsida</taxon>
        <taxon>eudicotyledons</taxon>
        <taxon>Gunneridae</taxon>
        <taxon>Pentapetalae</taxon>
        <taxon>asterids</taxon>
        <taxon>campanulids</taxon>
        <taxon>Asterales</taxon>
        <taxon>Asteraceae</taxon>
        <taxon>Asteroideae</taxon>
        <taxon>Anthemideae</taxon>
        <taxon>Anthemidinae</taxon>
        <taxon>Tanacetum</taxon>
    </lineage>
</organism>
<comment type="caution">
    <text evidence="2">The sequence shown here is derived from an EMBL/GenBank/DDBJ whole genome shotgun (WGS) entry which is preliminary data.</text>
</comment>
<dbReference type="PANTHER" id="PTHR11439:SF442">
    <property type="entry name" value="CYSTEINE-RICH RLK (RECEPTOR-LIKE PROTEIN KINASE) 8"/>
    <property type="match status" value="1"/>
</dbReference>